<protein>
    <recommendedName>
        <fullName evidence="1">Ig-like domain-containing protein</fullName>
    </recommendedName>
</protein>
<dbReference type="Pfam" id="PF07654">
    <property type="entry name" value="C1-set"/>
    <property type="match status" value="1"/>
</dbReference>
<dbReference type="InterPro" id="IPR036179">
    <property type="entry name" value="Ig-like_dom_sf"/>
</dbReference>
<organism evidence="2 3">
    <name type="scientific">Larimichthys crocea</name>
    <name type="common">Large yellow croaker</name>
    <name type="synonym">Pseudosciaena crocea</name>
    <dbReference type="NCBI Taxonomy" id="215358"/>
    <lineage>
        <taxon>Eukaryota</taxon>
        <taxon>Metazoa</taxon>
        <taxon>Chordata</taxon>
        <taxon>Craniata</taxon>
        <taxon>Vertebrata</taxon>
        <taxon>Euteleostomi</taxon>
        <taxon>Actinopterygii</taxon>
        <taxon>Neopterygii</taxon>
        <taxon>Teleostei</taxon>
        <taxon>Neoteleostei</taxon>
        <taxon>Acanthomorphata</taxon>
        <taxon>Eupercaria</taxon>
        <taxon>Sciaenidae</taxon>
        <taxon>Larimichthys</taxon>
    </lineage>
</organism>
<reference evidence="2 3" key="1">
    <citation type="submission" date="2019-07" db="EMBL/GenBank/DDBJ databases">
        <title>Chromosome genome assembly for large yellow croaker.</title>
        <authorList>
            <person name="Xiao S."/>
        </authorList>
    </citation>
    <scope>NUCLEOTIDE SEQUENCE [LARGE SCALE GENOMIC DNA]</scope>
    <source>
        <strain evidence="2">JMULYC20181020</strain>
        <tissue evidence="2">Muscle</tissue>
    </source>
</reference>
<dbReference type="InterPro" id="IPR013783">
    <property type="entry name" value="Ig-like_fold"/>
</dbReference>
<sequence length="407" mass="45040">MEEDRSPTIRRRFYWINEQVVKPVVSVYPAASRAHLEGKSSLLCLASAMFPPLVKFSWKRQKEDGPLEEVHRDVGEQLELRESGRTASILLIHGHESSTYKYRCSVQHEGGTVEAQTEQEVPAPAASCPPEREPADLPALQQADCFAASRLVEEAFPTYGPNAKDGETCGRFIAGIEAHLQLRCHEHAVTTLESALGFAQQIENAHQASTASCLHLQILCRVFLKHLSHLSHLSSLPWHPLTFLHLQLLSVSVLPPRMISEKCRGHWRHFEKELNSYSWRCNASDKTRAVAHRTTDPISRVPLLIADEATSATTPQTGTTTETLPTIHTQLVILPTDLQSMKGTGTTDGIPTLGLDRLSDMHVVPAHHPETTRGVAALLNAMRTDISLIALQVLDVYASILVPLETV</sequence>
<evidence type="ECO:0000259" key="1">
    <source>
        <dbReference type="PROSITE" id="PS50835"/>
    </source>
</evidence>
<dbReference type="SUPFAM" id="SSF48726">
    <property type="entry name" value="Immunoglobulin"/>
    <property type="match status" value="1"/>
</dbReference>
<dbReference type="Proteomes" id="UP000424527">
    <property type="component" value="Unassembled WGS sequence"/>
</dbReference>
<accession>A0A6G0IG33</accession>
<dbReference type="EMBL" id="REGW02000010">
    <property type="protein sequence ID" value="KAE8290465.1"/>
    <property type="molecule type" value="Genomic_DNA"/>
</dbReference>
<keyword evidence="3" id="KW-1185">Reference proteome</keyword>
<dbReference type="AlphaFoldDB" id="A0A6G0IG33"/>
<evidence type="ECO:0000313" key="2">
    <source>
        <dbReference type="EMBL" id="KAE8290465.1"/>
    </source>
</evidence>
<dbReference type="Gene3D" id="2.60.40.10">
    <property type="entry name" value="Immunoglobulins"/>
    <property type="match status" value="1"/>
</dbReference>
<feature type="domain" description="Ig-like" evidence="1">
    <location>
        <begin position="23"/>
        <end position="122"/>
    </location>
</feature>
<name>A0A6G0IG33_LARCR</name>
<proteinExistence type="predicted"/>
<dbReference type="PROSITE" id="PS50835">
    <property type="entry name" value="IG_LIKE"/>
    <property type="match status" value="1"/>
</dbReference>
<dbReference type="InterPro" id="IPR003597">
    <property type="entry name" value="Ig_C1-set"/>
</dbReference>
<comment type="caution">
    <text evidence="2">The sequence shown here is derived from an EMBL/GenBank/DDBJ whole genome shotgun (WGS) entry which is preliminary data.</text>
</comment>
<evidence type="ECO:0000313" key="3">
    <source>
        <dbReference type="Proteomes" id="UP000424527"/>
    </source>
</evidence>
<dbReference type="InterPro" id="IPR007110">
    <property type="entry name" value="Ig-like_dom"/>
</dbReference>
<gene>
    <name evidence="2" type="ORF">D5F01_LYC10038</name>
</gene>